<evidence type="ECO:0000313" key="8">
    <source>
        <dbReference type="Proteomes" id="UP000461585"/>
    </source>
</evidence>
<comment type="cofactor">
    <cofactor evidence="1">
        <name>FMN</name>
        <dbReference type="ChEBI" id="CHEBI:58210"/>
    </cofactor>
</comment>
<evidence type="ECO:0000259" key="6">
    <source>
        <dbReference type="Pfam" id="PF00881"/>
    </source>
</evidence>
<dbReference type="InterPro" id="IPR029479">
    <property type="entry name" value="Nitroreductase"/>
</dbReference>
<reference evidence="7 8" key="1">
    <citation type="submission" date="2020-01" db="EMBL/GenBank/DDBJ databases">
        <title>Anaeroalcalibacter tamaniensis gen. nov., sp. nov., moderately halophilic strictly anaerobic fermenter bacterium from mud volcano of Taman peninsula.</title>
        <authorList>
            <person name="Frolova A."/>
            <person name="Merkel A.Y."/>
            <person name="Slobodkin A.I."/>
        </authorList>
    </citation>
    <scope>NUCLEOTIDE SEQUENCE [LARGE SCALE GENOMIC DNA]</scope>
    <source>
        <strain evidence="7 8">F-3ap</strain>
    </source>
</reference>
<comment type="similarity">
    <text evidence="2">Belongs to the nitroreductase family.</text>
</comment>
<dbReference type="AlphaFoldDB" id="A0A7X5HTM9"/>
<sequence>MDVLQAIMTRTSIRKFTGERVGDQVLDQILRAGFAAPSAHNVQPWQFMIVDDPDTLEAIAEAHTHAKMLPSAGTAIVVCGDTTLQPELGFLLEDCSAAMQNMLLAIHGLGMGGVWIGIHPVEDLEVDMARILKLPGGMLPVGIIALGHAKEPKEPRDKYNPEKIHYNQW</sequence>
<keyword evidence="8" id="KW-1185">Reference proteome</keyword>
<dbReference type="Proteomes" id="UP000461585">
    <property type="component" value="Unassembled WGS sequence"/>
</dbReference>
<keyword evidence="3" id="KW-0285">Flavoprotein</keyword>
<name>A0A7X5HTM9_9FIRM</name>
<evidence type="ECO:0000256" key="2">
    <source>
        <dbReference type="ARBA" id="ARBA00007118"/>
    </source>
</evidence>
<protein>
    <submittedName>
        <fullName evidence="7">Nitroreductase family protein</fullName>
    </submittedName>
</protein>
<evidence type="ECO:0000313" key="7">
    <source>
        <dbReference type="EMBL" id="NDL66462.1"/>
    </source>
</evidence>
<dbReference type="Pfam" id="PF00881">
    <property type="entry name" value="Nitroreductase"/>
    <property type="match status" value="2"/>
</dbReference>
<dbReference type="RefSeq" id="WP_162369193.1">
    <property type="nucleotide sequence ID" value="NZ_JAAEEH010000003.1"/>
</dbReference>
<accession>A0A7X5HTM9</accession>
<evidence type="ECO:0000256" key="4">
    <source>
        <dbReference type="ARBA" id="ARBA00022643"/>
    </source>
</evidence>
<dbReference type="PANTHER" id="PTHR43673">
    <property type="entry name" value="NAD(P)H NITROREDUCTASE YDGI-RELATED"/>
    <property type="match status" value="1"/>
</dbReference>
<gene>
    <name evidence="7" type="ORF">GXN74_01700</name>
</gene>
<feature type="domain" description="Nitroreductase" evidence="6">
    <location>
        <begin position="90"/>
        <end position="148"/>
    </location>
</feature>
<dbReference type="PANTHER" id="PTHR43673:SF2">
    <property type="entry name" value="NITROREDUCTASE"/>
    <property type="match status" value="1"/>
</dbReference>
<feature type="domain" description="Nitroreductase" evidence="6">
    <location>
        <begin position="7"/>
        <end position="62"/>
    </location>
</feature>
<dbReference type="InterPro" id="IPR000415">
    <property type="entry name" value="Nitroreductase-like"/>
</dbReference>
<keyword evidence="5" id="KW-0560">Oxidoreductase</keyword>
<dbReference type="CDD" id="cd02150">
    <property type="entry name" value="nitroreductase"/>
    <property type="match status" value="1"/>
</dbReference>
<comment type="caution">
    <text evidence="7">The sequence shown here is derived from an EMBL/GenBank/DDBJ whole genome shotgun (WGS) entry which is preliminary data.</text>
</comment>
<dbReference type="GO" id="GO:0016491">
    <property type="term" value="F:oxidoreductase activity"/>
    <property type="evidence" value="ECO:0007669"/>
    <property type="project" value="UniProtKB-KW"/>
</dbReference>
<dbReference type="Gene3D" id="3.40.109.10">
    <property type="entry name" value="NADH Oxidase"/>
    <property type="match status" value="1"/>
</dbReference>
<evidence type="ECO:0000256" key="1">
    <source>
        <dbReference type="ARBA" id="ARBA00001917"/>
    </source>
</evidence>
<organism evidence="7 8">
    <name type="scientific">Anaerotalea alkaliphila</name>
    <dbReference type="NCBI Taxonomy" id="2662126"/>
    <lineage>
        <taxon>Bacteria</taxon>
        <taxon>Bacillati</taxon>
        <taxon>Bacillota</taxon>
        <taxon>Clostridia</taxon>
        <taxon>Eubacteriales</taxon>
        <taxon>Anaerotalea</taxon>
    </lineage>
</organism>
<dbReference type="SUPFAM" id="SSF55469">
    <property type="entry name" value="FMN-dependent nitroreductase-like"/>
    <property type="match status" value="1"/>
</dbReference>
<evidence type="ECO:0000256" key="5">
    <source>
        <dbReference type="ARBA" id="ARBA00023002"/>
    </source>
</evidence>
<proteinExistence type="inferred from homology"/>
<dbReference type="EMBL" id="JAAEEH010000003">
    <property type="protein sequence ID" value="NDL66462.1"/>
    <property type="molecule type" value="Genomic_DNA"/>
</dbReference>
<keyword evidence="4" id="KW-0288">FMN</keyword>
<evidence type="ECO:0000256" key="3">
    <source>
        <dbReference type="ARBA" id="ARBA00022630"/>
    </source>
</evidence>